<dbReference type="InterPro" id="IPR015946">
    <property type="entry name" value="KH_dom-like_a/b"/>
</dbReference>
<dbReference type="NCBIfam" id="TIGR00082">
    <property type="entry name" value="rbfA"/>
    <property type="match status" value="1"/>
</dbReference>
<sequence>MPSRRLFRVSESIRSVLARLVTRERTLEGKLITITGVEVSPDLRHAQVYVTHLDGSSPDADIIHTLNMLKEEWQGELNKTLHIKYTPRLHFHVDEAQRRGDRILQIMTEIEPPPSP</sequence>
<proteinExistence type="inferred from homology"/>
<comment type="similarity">
    <text evidence="2">Belongs to the RbfA family.</text>
</comment>
<dbReference type="PANTHER" id="PTHR33515:SF1">
    <property type="entry name" value="RIBOSOME-BINDING FACTOR A, CHLOROPLASTIC-RELATED"/>
    <property type="match status" value="1"/>
</dbReference>
<dbReference type="AlphaFoldDB" id="A0A0R2RSM3"/>
<dbReference type="Proteomes" id="UP000051269">
    <property type="component" value="Unassembled WGS sequence"/>
</dbReference>
<name>A0A0R2RSM3_9BACT</name>
<comment type="function">
    <text evidence="2">One of several proteins that assist in the late maturation steps of the functional core of the 30S ribosomal subunit. Associates with free 30S ribosomal subunits (but not with 30S subunits that are part of 70S ribosomes or polysomes). Required for efficient processing of 16S rRNA. May interact with the 5'-terminal helix region of 16S rRNA.</text>
</comment>
<evidence type="ECO:0000313" key="3">
    <source>
        <dbReference type="EMBL" id="KRO63162.1"/>
    </source>
</evidence>
<dbReference type="SUPFAM" id="SSF89919">
    <property type="entry name" value="Ribosome-binding factor A, RbfA"/>
    <property type="match status" value="1"/>
</dbReference>
<dbReference type="Gene3D" id="3.30.300.20">
    <property type="match status" value="1"/>
</dbReference>
<dbReference type="GO" id="GO:0005829">
    <property type="term" value="C:cytosol"/>
    <property type="evidence" value="ECO:0007669"/>
    <property type="project" value="TreeGrafter"/>
</dbReference>
<dbReference type="GO" id="GO:0030490">
    <property type="term" value="P:maturation of SSU-rRNA"/>
    <property type="evidence" value="ECO:0007669"/>
    <property type="project" value="UniProtKB-UniRule"/>
</dbReference>
<dbReference type="EMBL" id="LIBO01000005">
    <property type="protein sequence ID" value="KRO63162.1"/>
    <property type="molecule type" value="Genomic_DNA"/>
</dbReference>
<comment type="subcellular location">
    <subcellularLocation>
        <location evidence="2">Cytoplasm</location>
    </subcellularLocation>
</comment>
<accession>A0A0R2RSM3</accession>
<evidence type="ECO:0000256" key="1">
    <source>
        <dbReference type="ARBA" id="ARBA00022517"/>
    </source>
</evidence>
<keyword evidence="2" id="KW-0963">Cytoplasm</keyword>
<protein>
    <recommendedName>
        <fullName evidence="2">Ribosome-binding factor A</fullName>
    </recommendedName>
</protein>
<dbReference type="PANTHER" id="PTHR33515">
    <property type="entry name" value="RIBOSOME-BINDING FACTOR A, CHLOROPLASTIC-RELATED"/>
    <property type="match status" value="1"/>
</dbReference>
<keyword evidence="1 2" id="KW-0690">Ribosome biogenesis</keyword>
<dbReference type="HAMAP" id="MF_00003">
    <property type="entry name" value="RbfA"/>
    <property type="match status" value="1"/>
</dbReference>
<evidence type="ECO:0000313" key="4">
    <source>
        <dbReference type="Proteomes" id="UP000051269"/>
    </source>
</evidence>
<dbReference type="GO" id="GO:0043024">
    <property type="term" value="F:ribosomal small subunit binding"/>
    <property type="evidence" value="ECO:0007669"/>
    <property type="project" value="TreeGrafter"/>
</dbReference>
<comment type="subunit">
    <text evidence="2">Monomer. Binds 30S ribosomal subunits, but not 50S ribosomal subunits or 70S ribosomes.</text>
</comment>
<evidence type="ECO:0000256" key="2">
    <source>
        <dbReference type="HAMAP-Rule" id="MF_00003"/>
    </source>
</evidence>
<dbReference type="InterPro" id="IPR023799">
    <property type="entry name" value="RbfA_dom_sf"/>
</dbReference>
<gene>
    <name evidence="2" type="primary">rbfA</name>
    <name evidence="3" type="ORF">ABR82_06695</name>
</gene>
<dbReference type="InterPro" id="IPR000238">
    <property type="entry name" value="RbfA"/>
</dbReference>
<organism evidence="3 4">
    <name type="scientific">Verrucomicrobia subdivision 6 bacterium BACL9 MAG-120507-bin52</name>
    <dbReference type="NCBI Taxonomy" id="1655590"/>
    <lineage>
        <taxon>Bacteria</taxon>
        <taxon>Pseudomonadati</taxon>
        <taxon>Verrucomicrobiota</taxon>
        <taxon>Verrucomicrobiia</taxon>
        <taxon>Verrucomicrobiales</taxon>
        <taxon>Verrucomicrobia subdivision 6</taxon>
    </lineage>
</organism>
<comment type="caution">
    <text evidence="3">The sequence shown here is derived from an EMBL/GenBank/DDBJ whole genome shotgun (WGS) entry which is preliminary data.</text>
</comment>
<dbReference type="Pfam" id="PF02033">
    <property type="entry name" value="RBFA"/>
    <property type="match status" value="1"/>
</dbReference>
<reference evidence="3 4" key="1">
    <citation type="submission" date="2015-10" db="EMBL/GenBank/DDBJ databases">
        <title>Metagenome-Assembled Genomes uncover a global brackish microbiome.</title>
        <authorList>
            <person name="Hugerth L.W."/>
            <person name="Larsson J."/>
            <person name="Alneberg J."/>
            <person name="Lindh M.V."/>
            <person name="Legrand C."/>
            <person name="Pinhassi J."/>
            <person name="Andersson A.F."/>
        </authorList>
    </citation>
    <scope>NUCLEOTIDE SEQUENCE [LARGE SCALE GENOMIC DNA]</scope>
    <source>
        <strain evidence="3">BACL18 MAG-120507-bin52</strain>
    </source>
</reference>